<reference evidence="3 4" key="1">
    <citation type="submission" date="2018-12" db="EMBL/GenBank/DDBJ databases">
        <title>Bacillus yapensis draft genome sequence.</title>
        <authorList>
            <person name="Yu L."/>
            <person name="Xu X."/>
            <person name="Tang X."/>
        </authorList>
    </citation>
    <scope>NUCLEOTIDE SEQUENCE [LARGE SCALE GENOMIC DNA]</scope>
    <source>
        <strain evidence="3 4">XXST-01</strain>
    </source>
</reference>
<gene>
    <name evidence="3" type="ORF">EKG37_12370</name>
</gene>
<feature type="domain" description="Transposase IS801/IS1294" evidence="1">
    <location>
        <begin position="152"/>
        <end position="320"/>
    </location>
</feature>
<feature type="domain" description="Transposase zinc-binding" evidence="2">
    <location>
        <begin position="14"/>
        <end position="110"/>
    </location>
</feature>
<dbReference type="AlphaFoldDB" id="A0A431W6U0"/>
<dbReference type="OrthoDB" id="9791273at2"/>
<dbReference type="InterPro" id="IPR007069">
    <property type="entry name" value="Transposase_32"/>
</dbReference>
<comment type="caution">
    <text evidence="3">The sequence shown here is derived from an EMBL/GenBank/DDBJ whole genome shotgun (WGS) entry which is preliminary data.</text>
</comment>
<organism evidence="3 4">
    <name type="scientific">Bacillus yapensis</name>
    <dbReference type="NCBI Taxonomy" id="2492960"/>
    <lineage>
        <taxon>Bacteria</taxon>
        <taxon>Bacillati</taxon>
        <taxon>Bacillota</taxon>
        <taxon>Bacilli</taxon>
        <taxon>Bacillales</taxon>
        <taxon>Bacillaceae</taxon>
        <taxon>Bacillus</taxon>
    </lineage>
</organism>
<sequence length="413" mass="49494">MSKQSSGVIKRILKDHFDGFWKLNEKRFPAAYRKDIKETVEKAIQCGTRDLGYSRYECLGCEGSPRPVFVCFTCKSRFCHKCGKKYTDDWSDKQQDMIFDVPHRHMVFTIPKELRNVFFEDRKKLNELSNQVAEVFQYHYQKRSKKRNLKVGVITVIHTFGRDLKFNPHIHALVTEGALDNRNEWVSSGFIPYEFLRKSWQKVVLDLLKKWFPDNQRVINLINELYQRYPKGFYVNAEKRMKDAKGAAKYIGRYLARPAIAEYRIEKYDGKAVSFWYEDHQTGKRVDETLPVYKFLYKLIQHINPKHFRMVGRFGLYSRRTYEKAKNVLSLYAFMRTKQLSLLLENKKKKKTYRERMIEAFDKDPLLCPHCHRKMELVEIWHADYGFLYHYMEDMDSIKTMRRINLEQEQRAG</sequence>
<dbReference type="Pfam" id="PF14319">
    <property type="entry name" value="Zn_Tnp_IS91"/>
    <property type="match status" value="1"/>
</dbReference>
<evidence type="ECO:0000313" key="4">
    <source>
        <dbReference type="Proteomes" id="UP000271374"/>
    </source>
</evidence>
<dbReference type="Proteomes" id="UP000271374">
    <property type="component" value="Unassembled WGS sequence"/>
</dbReference>
<dbReference type="EMBL" id="RXNT01000009">
    <property type="protein sequence ID" value="RTR31084.1"/>
    <property type="molecule type" value="Genomic_DNA"/>
</dbReference>
<evidence type="ECO:0000313" key="3">
    <source>
        <dbReference type="EMBL" id="RTR31084.1"/>
    </source>
</evidence>
<dbReference type="PANTHER" id="PTHR37023:SF1">
    <property type="entry name" value="ISSOD25 TRANSPOSASE TNPA_ISSOD25"/>
    <property type="match status" value="1"/>
</dbReference>
<protein>
    <submittedName>
        <fullName evidence="3">Transposase</fullName>
    </submittedName>
</protein>
<keyword evidence="4" id="KW-1185">Reference proteome</keyword>
<evidence type="ECO:0000259" key="1">
    <source>
        <dbReference type="Pfam" id="PF04986"/>
    </source>
</evidence>
<dbReference type="PANTHER" id="PTHR37023">
    <property type="entry name" value="TRANSPOSASE"/>
    <property type="match status" value="1"/>
</dbReference>
<dbReference type="GO" id="GO:0004803">
    <property type="term" value="F:transposase activity"/>
    <property type="evidence" value="ECO:0007669"/>
    <property type="project" value="InterPro"/>
</dbReference>
<dbReference type="RefSeq" id="WP_126408973.1">
    <property type="nucleotide sequence ID" value="NZ_RXNT01000009.1"/>
</dbReference>
<dbReference type="Pfam" id="PF04986">
    <property type="entry name" value="Y2_Tnp"/>
    <property type="match status" value="1"/>
</dbReference>
<dbReference type="GO" id="GO:0006313">
    <property type="term" value="P:DNA transposition"/>
    <property type="evidence" value="ECO:0007669"/>
    <property type="project" value="InterPro"/>
</dbReference>
<accession>A0A431W6U0</accession>
<evidence type="ECO:0000259" key="2">
    <source>
        <dbReference type="Pfam" id="PF14319"/>
    </source>
</evidence>
<dbReference type="GO" id="GO:0003677">
    <property type="term" value="F:DNA binding"/>
    <property type="evidence" value="ECO:0007669"/>
    <property type="project" value="InterPro"/>
</dbReference>
<dbReference type="InterPro" id="IPR026889">
    <property type="entry name" value="Zn_Tnp"/>
</dbReference>
<proteinExistence type="predicted"/>
<name>A0A431W6U0_9BACI</name>